<dbReference type="PANTHER" id="PTHR24379:SF121">
    <property type="entry name" value="C2H2-TYPE DOMAIN-CONTAINING PROTEIN"/>
    <property type="match status" value="1"/>
</dbReference>
<evidence type="ECO:0000256" key="5">
    <source>
        <dbReference type="PROSITE-ProRule" id="PRU00042"/>
    </source>
</evidence>
<dbReference type="GO" id="GO:0008270">
    <property type="term" value="F:zinc ion binding"/>
    <property type="evidence" value="ECO:0007669"/>
    <property type="project" value="UniProtKB-KW"/>
</dbReference>
<dbReference type="SMART" id="SM00355">
    <property type="entry name" value="ZnF_C2H2"/>
    <property type="match status" value="3"/>
</dbReference>
<keyword evidence="9" id="KW-1185">Reference proteome</keyword>
<dbReference type="EMBL" id="ML995498">
    <property type="protein sequence ID" value="KAF2137997.1"/>
    <property type="molecule type" value="Genomic_DNA"/>
</dbReference>
<name>A0A6A6B4W0_9PEZI</name>
<protein>
    <recommendedName>
        <fullName evidence="7">C2H2-type domain-containing protein</fullName>
    </recommendedName>
</protein>
<feature type="region of interest" description="Disordered" evidence="6">
    <location>
        <begin position="231"/>
        <end position="281"/>
    </location>
</feature>
<sequence length="366" mass="41510">MFDHFSEPIYETVMRRDGGEKRTQDGYVCPSQCPGGFEETQHMEHELEVPSQHYGSLEELGPCSTTGDYPSSCYHCIRRLRGYDSVNAATDLLLHGQTPETANMYTSLAGAAATAYGQQPFQASEYPSQLPQDRETMIPGDWFDGLYVYDRVSPQGIAIQSAQSANYLPAESEQLEHTLRAHLEQYSAQQYPQNPPQQANPDFAGQPAQLLAQQPEQYGGTQIQPTSFLTADWQPQPTQPADDTSTQLSGRSGSRSQSRTTRSGSRSIRGRSPGNGSYECTDCSRRFQRRTDLEHHRRSHTANEERPFRCTHESCGWAFLYPKDLERHVQKHRAKPRQVPCMNENCSKMFTLPYNMRRHYSKSHES</sequence>
<dbReference type="PROSITE" id="PS50157">
    <property type="entry name" value="ZINC_FINGER_C2H2_2"/>
    <property type="match status" value="3"/>
</dbReference>
<reference evidence="8" key="1">
    <citation type="journal article" date="2020" name="Stud. Mycol.">
        <title>101 Dothideomycetes genomes: a test case for predicting lifestyles and emergence of pathogens.</title>
        <authorList>
            <person name="Haridas S."/>
            <person name="Albert R."/>
            <person name="Binder M."/>
            <person name="Bloem J."/>
            <person name="Labutti K."/>
            <person name="Salamov A."/>
            <person name="Andreopoulos B."/>
            <person name="Baker S."/>
            <person name="Barry K."/>
            <person name="Bills G."/>
            <person name="Bluhm B."/>
            <person name="Cannon C."/>
            <person name="Castanera R."/>
            <person name="Culley D."/>
            <person name="Daum C."/>
            <person name="Ezra D."/>
            <person name="Gonzalez J."/>
            <person name="Henrissat B."/>
            <person name="Kuo A."/>
            <person name="Liang C."/>
            <person name="Lipzen A."/>
            <person name="Lutzoni F."/>
            <person name="Magnuson J."/>
            <person name="Mondo S."/>
            <person name="Nolan M."/>
            <person name="Ohm R."/>
            <person name="Pangilinan J."/>
            <person name="Park H.-J."/>
            <person name="Ramirez L."/>
            <person name="Alfaro M."/>
            <person name="Sun H."/>
            <person name="Tritt A."/>
            <person name="Yoshinaga Y."/>
            <person name="Zwiers L.-H."/>
            <person name="Turgeon B."/>
            <person name="Goodwin S."/>
            <person name="Spatafora J."/>
            <person name="Crous P."/>
            <person name="Grigoriev I."/>
        </authorList>
    </citation>
    <scope>NUCLEOTIDE SEQUENCE</scope>
    <source>
        <strain evidence="8">CBS 121167</strain>
    </source>
</reference>
<dbReference type="PANTHER" id="PTHR24379">
    <property type="entry name" value="KRAB AND ZINC FINGER DOMAIN-CONTAINING"/>
    <property type="match status" value="1"/>
</dbReference>
<keyword evidence="3 5" id="KW-0863">Zinc-finger</keyword>
<evidence type="ECO:0000256" key="6">
    <source>
        <dbReference type="SAM" id="MobiDB-lite"/>
    </source>
</evidence>
<dbReference type="Pfam" id="PF00096">
    <property type="entry name" value="zf-C2H2"/>
    <property type="match status" value="1"/>
</dbReference>
<dbReference type="Gene3D" id="3.30.160.60">
    <property type="entry name" value="Classic Zinc Finger"/>
    <property type="match status" value="2"/>
</dbReference>
<proteinExistence type="predicted"/>
<feature type="compositionally biased region" description="Polar residues" evidence="6">
    <location>
        <begin position="231"/>
        <end position="243"/>
    </location>
</feature>
<gene>
    <name evidence="8" type="ORF">K452DRAFT_321372</name>
</gene>
<evidence type="ECO:0000259" key="7">
    <source>
        <dbReference type="PROSITE" id="PS50157"/>
    </source>
</evidence>
<accession>A0A6A6B4W0</accession>
<dbReference type="InterPro" id="IPR013087">
    <property type="entry name" value="Znf_C2H2_type"/>
</dbReference>
<dbReference type="GeneID" id="54301886"/>
<evidence type="ECO:0000256" key="4">
    <source>
        <dbReference type="ARBA" id="ARBA00022833"/>
    </source>
</evidence>
<feature type="domain" description="C2H2-type" evidence="7">
    <location>
        <begin position="278"/>
        <end position="305"/>
    </location>
</feature>
<organism evidence="8 9">
    <name type="scientific">Aplosporella prunicola CBS 121167</name>
    <dbReference type="NCBI Taxonomy" id="1176127"/>
    <lineage>
        <taxon>Eukaryota</taxon>
        <taxon>Fungi</taxon>
        <taxon>Dikarya</taxon>
        <taxon>Ascomycota</taxon>
        <taxon>Pezizomycotina</taxon>
        <taxon>Dothideomycetes</taxon>
        <taxon>Dothideomycetes incertae sedis</taxon>
        <taxon>Botryosphaeriales</taxon>
        <taxon>Aplosporellaceae</taxon>
        <taxon>Aplosporella</taxon>
    </lineage>
</organism>
<evidence type="ECO:0000313" key="8">
    <source>
        <dbReference type="EMBL" id="KAF2137997.1"/>
    </source>
</evidence>
<keyword evidence="4" id="KW-0862">Zinc</keyword>
<dbReference type="PROSITE" id="PS00028">
    <property type="entry name" value="ZINC_FINGER_C2H2_1"/>
    <property type="match status" value="3"/>
</dbReference>
<feature type="compositionally biased region" description="Low complexity" evidence="6">
    <location>
        <begin position="244"/>
        <end position="277"/>
    </location>
</feature>
<evidence type="ECO:0000256" key="2">
    <source>
        <dbReference type="ARBA" id="ARBA00022737"/>
    </source>
</evidence>
<keyword evidence="2" id="KW-0677">Repeat</keyword>
<keyword evidence="1" id="KW-0479">Metal-binding</keyword>
<evidence type="ECO:0000256" key="3">
    <source>
        <dbReference type="ARBA" id="ARBA00022771"/>
    </source>
</evidence>
<dbReference type="SUPFAM" id="SSF57667">
    <property type="entry name" value="beta-beta-alpha zinc fingers"/>
    <property type="match status" value="1"/>
</dbReference>
<feature type="domain" description="C2H2-type" evidence="7">
    <location>
        <begin position="339"/>
        <end position="366"/>
    </location>
</feature>
<dbReference type="Proteomes" id="UP000799438">
    <property type="component" value="Unassembled WGS sequence"/>
</dbReference>
<evidence type="ECO:0000313" key="9">
    <source>
        <dbReference type="Proteomes" id="UP000799438"/>
    </source>
</evidence>
<dbReference type="InterPro" id="IPR036236">
    <property type="entry name" value="Znf_C2H2_sf"/>
</dbReference>
<dbReference type="OrthoDB" id="8922241at2759"/>
<evidence type="ECO:0000256" key="1">
    <source>
        <dbReference type="ARBA" id="ARBA00022723"/>
    </source>
</evidence>
<feature type="domain" description="C2H2-type" evidence="7">
    <location>
        <begin position="308"/>
        <end position="337"/>
    </location>
</feature>
<dbReference type="AlphaFoldDB" id="A0A6A6B4W0"/>
<dbReference type="RefSeq" id="XP_033393710.1">
    <property type="nucleotide sequence ID" value="XM_033544390.1"/>
</dbReference>